<feature type="transmembrane region" description="Helical" evidence="8">
    <location>
        <begin position="310"/>
        <end position="332"/>
    </location>
</feature>
<dbReference type="PANTHER" id="PTHR48086:SF7">
    <property type="entry name" value="SODIUM-SOLUTE SYMPORTER-RELATED"/>
    <property type="match status" value="1"/>
</dbReference>
<dbReference type="CDD" id="cd10322">
    <property type="entry name" value="SLC5sbd"/>
    <property type="match status" value="1"/>
</dbReference>
<evidence type="ECO:0000256" key="1">
    <source>
        <dbReference type="ARBA" id="ARBA00004141"/>
    </source>
</evidence>
<dbReference type="STRING" id="563192.HMPREF0179_03386"/>
<evidence type="ECO:0000256" key="2">
    <source>
        <dbReference type="ARBA" id="ARBA00006434"/>
    </source>
</evidence>
<accession>E5YB13</accession>
<gene>
    <name evidence="9" type="ORF">HMPREF0179_03386</name>
</gene>
<organism evidence="9 10">
    <name type="scientific">Bilophila wadsworthia (strain 3_1_6)</name>
    <dbReference type="NCBI Taxonomy" id="563192"/>
    <lineage>
        <taxon>Bacteria</taxon>
        <taxon>Pseudomonadati</taxon>
        <taxon>Thermodesulfobacteriota</taxon>
        <taxon>Desulfovibrionia</taxon>
        <taxon>Desulfovibrionales</taxon>
        <taxon>Desulfovibrionaceae</taxon>
        <taxon>Bilophila</taxon>
    </lineage>
</organism>
<dbReference type="RefSeq" id="WP_005030148.1">
    <property type="nucleotide sequence ID" value="NZ_KE150241.1"/>
</dbReference>
<protein>
    <submittedName>
        <fullName evidence="9">Solute:sodium symporter (SSS) family transporter</fullName>
    </submittedName>
</protein>
<dbReference type="InterPro" id="IPR038377">
    <property type="entry name" value="Na/Glc_symporter_sf"/>
</dbReference>
<dbReference type="PROSITE" id="PS50283">
    <property type="entry name" value="NA_SOLUT_SYMP_3"/>
    <property type="match status" value="1"/>
</dbReference>
<evidence type="ECO:0000256" key="7">
    <source>
        <dbReference type="RuleBase" id="RU362091"/>
    </source>
</evidence>
<feature type="transmembrane region" description="Helical" evidence="8">
    <location>
        <begin position="224"/>
        <end position="246"/>
    </location>
</feature>
<keyword evidence="6 8" id="KW-0472">Membrane</keyword>
<evidence type="ECO:0000313" key="10">
    <source>
        <dbReference type="Proteomes" id="UP000006034"/>
    </source>
</evidence>
<comment type="caution">
    <text evidence="9">The sequence shown here is derived from an EMBL/GenBank/DDBJ whole genome shotgun (WGS) entry which is preliminary data.</text>
</comment>
<evidence type="ECO:0000256" key="4">
    <source>
        <dbReference type="ARBA" id="ARBA00022692"/>
    </source>
</evidence>
<feature type="transmembrane region" description="Helical" evidence="8">
    <location>
        <begin position="438"/>
        <end position="457"/>
    </location>
</feature>
<feature type="transmembrane region" description="Helical" evidence="8">
    <location>
        <begin position="266"/>
        <end position="290"/>
    </location>
</feature>
<keyword evidence="5 8" id="KW-1133">Transmembrane helix</keyword>
<evidence type="ECO:0000313" key="9">
    <source>
        <dbReference type="EMBL" id="EFV42803.1"/>
    </source>
</evidence>
<proteinExistence type="inferred from homology"/>
<dbReference type="Proteomes" id="UP000006034">
    <property type="component" value="Unassembled WGS sequence"/>
</dbReference>
<comment type="similarity">
    <text evidence="2 7">Belongs to the sodium:solute symporter (SSF) (TC 2.A.21) family.</text>
</comment>
<name>E5YB13_BILW3</name>
<dbReference type="PANTHER" id="PTHR48086">
    <property type="entry name" value="SODIUM/PROLINE SYMPORTER-RELATED"/>
    <property type="match status" value="1"/>
</dbReference>
<dbReference type="eggNOG" id="COG0591">
    <property type="taxonomic scope" value="Bacteria"/>
</dbReference>
<dbReference type="GO" id="GO:0005886">
    <property type="term" value="C:plasma membrane"/>
    <property type="evidence" value="ECO:0007669"/>
    <property type="project" value="TreeGrafter"/>
</dbReference>
<evidence type="ECO:0000256" key="3">
    <source>
        <dbReference type="ARBA" id="ARBA00022448"/>
    </source>
</evidence>
<reference evidence="9 10" key="1">
    <citation type="submission" date="2010-10" db="EMBL/GenBank/DDBJ databases">
        <authorList>
            <consortium name="The Broad Institute Genome Sequencing Platform"/>
            <person name="Ward D."/>
            <person name="Earl A."/>
            <person name="Feldgarden M."/>
            <person name="Young S.K."/>
            <person name="Gargeya S."/>
            <person name="Zeng Q."/>
            <person name="Alvarado L."/>
            <person name="Berlin A."/>
            <person name="Bochicchio J."/>
            <person name="Chapman S.B."/>
            <person name="Chen Z."/>
            <person name="Freedman E."/>
            <person name="Gellesch M."/>
            <person name="Goldberg J."/>
            <person name="Griggs A."/>
            <person name="Gujja S."/>
            <person name="Heilman E."/>
            <person name="Heiman D."/>
            <person name="Howarth C."/>
            <person name="Mehta T."/>
            <person name="Neiman D."/>
            <person name="Pearson M."/>
            <person name="Roberts A."/>
            <person name="Saif S."/>
            <person name="Shea T."/>
            <person name="Shenoy N."/>
            <person name="Sisk P."/>
            <person name="Stolte C."/>
            <person name="Sykes S."/>
            <person name="White J."/>
            <person name="Yandava C."/>
            <person name="Allen-Vercoe E."/>
            <person name="Sibley C."/>
            <person name="Ambrose C.E."/>
            <person name="Strauss J."/>
            <person name="Daigneault M."/>
            <person name="Haas B."/>
            <person name="Nusbaum C."/>
            <person name="Birren B."/>
        </authorList>
    </citation>
    <scope>NUCLEOTIDE SEQUENCE [LARGE SCALE GENOMIC DNA]</scope>
    <source>
        <strain evidence="9 10">3_1_6</strain>
    </source>
</reference>
<feature type="transmembrane region" description="Helical" evidence="8">
    <location>
        <begin position="410"/>
        <end position="429"/>
    </location>
</feature>
<dbReference type="EMBL" id="ADCP02000005">
    <property type="protein sequence ID" value="EFV42803.1"/>
    <property type="molecule type" value="Genomic_DNA"/>
</dbReference>
<keyword evidence="3" id="KW-0813">Transport</keyword>
<evidence type="ECO:0000256" key="5">
    <source>
        <dbReference type="ARBA" id="ARBA00022989"/>
    </source>
</evidence>
<feature type="transmembrane region" description="Helical" evidence="8">
    <location>
        <begin position="150"/>
        <end position="168"/>
    </location>
</feature>
<reference evidence="9 10" key="2">
    <citation type="submission" date="2013-04" db="EMBL/GenBank/DDBJ databases">
        <title>The Genome Sequence of Bilophila wadsworthia 3_1_6.</title>
        <authorList>
            <consortium name="The Broad Institute Genomics Platform"/>
            <person name="Earl A."/>
            <person name="Ward D."/>
            <person name="Feldgarden M."/>
            <person name="Gevers D."/>
            <person name="Sibley C."/>
            <person name="Strauss J."/>
            <person name="Allen-Vercoe E."/>
            <person name="Walker B."/>
            <person name="Young S."/>
            <person name="Zeng Q."/>
            <person name="Gargeya S."/>
            <person name="Fitzgerald M."/>
            <person name="Haas B."/>
            <person name="Abouelleil A."/>
            <person name="Allen A.W."/>
            <person name="Alvarado L."/>
            <person name="Arachchi H.M."/>
            <person name="Berlin A.M."/>
            <person name="Chapman S.B."/>
            <person name="Gainer-Dewar J."/>
            <person name="Goldberg J."/>
            <person name="Griggs A."/>
            <person name="Gujja S."/>
            <person name="Hansen M."/>
            <person name="Howarth C."/>
            <person name="Imamovic A."/>
            <person name="Ireland A."/>
            <person name="Larimer J."/>
            <person name="McCowan C."/>
            <person name="Murphy C."/>
            <person name="Pearson M."/>
            <person name="Poon T.W."/>
            <person name="Priest M."/>
            <person name="Roberts A."/>
            <person name="Saif S."/>
            <person name="Shea T."/>
            <person name="Sisk P."/>
            <person name="Sykes S."/>
            <person name="Wortman J."/>
            <person name="Nusbaum C."/>
            <person name="Birren B."/>
        </authorList>
    </citation>
    <scope>NUCLEOTIDE SEQUENCE [LARGE SCALE GENOMIC DNA]</scope>
    <source>
        <strain evidence="9 10">3_1_6</strain>
    </source>
</reference>
<evidence type="ECO:0000256" key="6">
    <source>
        <dbReference type="ARBA" id="ARBA00023136"/>
    </source>
</evidence>
<dbReference type="Pfam" id="PF00474">
    <property type="entry name" value="SSF"/>
    <property type="match status" value="1"/>
</dbReference>
<comment type="subcellular location">
    <subcellularLocation>
        <location evidence="1">Membrane</location>
        <topology evidence="1">Multi-pass membrane protein</topology>
    </subcellularLocation>
</comment>
<feature type="transmembrane region" description="Helical" evidence="8">
    <location>
        <begin position="366"/>
        <end position="390"/>
    </location>
</feature>
<dbReference type="OrthoDB" id="5464450at2"/>
<dbReference type="Gene3D" id="1.20.1730.10">
    <property type="entry name" value="Sodium/glucose cotransporter"/>
    <property type="match status" value="1"/>
</dbReference>
<sequence>MHIVDYFVIAGYFALVMYLGYYSMKKVSNFDDYAVAGRSMPLPIFFAAIAATLCGGGATIGRISFMHTTGIIVFFALTGVVINQIFSGLFISGRVHNAGKNVYSLGDLYGIYYGRSGRLLSSVFGFLFCVGAFGVQILAMGAILQTATGISLIPAALIASIVTLAYTWSGGILAVTLTDAVQYVIIVIGVTLCAYLAIDHLGGFDAMMSILYSNPRFETNMKPLANWSLVQFLGLFFSFLLGEFCAPYYIQRYASTKSAKDSKNGLLIFGVHWIFFMATTAAIGLASMAIQPDVKPDLAFTNLIRDILPPGITGLVFGALLAAVMSTGAAMINTSAVIYTRDIYNKFINTAATQAQLLRQSRLSTLVVGGISIGVAIIFQDVFGLMIYMFKLWPSAILPPLMCGLLWGKISPYAGAPAVIAGGLSFFLWSDKVLGEPFGIPANFIGIGMNCLVLFFIHQKMKGHKPEGPFLPDLN</sequence>
<dbReference type="AlphaFoldDB" id="E5YB13"/>
<feature type="transmembrane region" description="Helical" evidence="8">
    <location>
        <begin position="180"/>
        <end position="198"/>
    </location>
</feature>
<feature type="transmembrane region" description="Helical" evidence="8">
    <location>
        <begin position="44"/>
        <end position="65"/>
    </location>
</feature>
<dbReference type="InterPro" id="IPR050277">
    <property type="entry name" value="Sodium:Solute_Symporter"/>
</dbReference>
<dbReference type="GeneID" id="78087576"/>
<feature type="transmembrane region" description="Helical" evidence="8">
    <location>
        <begin position="123"/>
        <end position="144"/>
    </location>
</feature>
<keyword evidence="10" id="KW-1185">Reference proteome</keyword>
<dbReference type="GO" id="GO:0022857">
    <property type="term" value="F:transmembrane transporter activity"/>
    <property type="evidence" value="ECO:0007669"/>
    <property type="project" value="InterPro"/>
</dbReference>
<feature type="transmembrane region" description="Helical" evidence="8">
    <location>
        <begin position="6"/>
        <end position="24"/>
    </location>
</feature>
<evidence type="ECO:0000256" key="8">
    <source>
        <dbReference type="SAM" id="Phobius"/>
    </source>
</evidence>
<keyword evidence="4 8" id="KW-0812">Transmembrane</keyword>
<dbReference type="HOGENOM" id="CLU_018808_15_3_7"/>
<feature type="transmembrane region" description="Helical" evidence="8">
    <location>
        <begin position="71"/>
        <end position="91"/>
    </location>
</feature>
<dbReference type="InterPro" id="IPR001734">
    <property type="entry name" value="Na/solute_symporter"/>
</dbReference>